<sequence>MHFQGSADQAFPRSSQPPPAVSSQRWLAEADGTNYLRANQLQAQDNPGNMGLPSSLPSLSSHAQERSIQDNHSDSNSTWPSNWSVDSRDLDPNAWSPEAAWRAAASMNWSNIPRPPGLSLQDESAGAASDGSQPDGCVPVLLWCEVNPTSHSGCIDAVARNFSEQQ</sequence>
<evidence type="ECO:0000313" key="3">
    <source>
        <dbReference type="Proteomes" id="UP000654075"/>
    </source>
</evidence>
<dbReference type="EMBL" id="CAJNNV010000110">
    <property type="protein sequence ID" value="CAE8581478.1"/>
    <property type="molecule type" value="Genomic_DNA"/>
</dbReference>
<dbReference type="AlphaFoldDB" id="A0A813D447"/>
<protein>
    <submittedName>
        <fullName evidence="2">Uncharacterized protein</fullName>
    </submittedName>
</protein>
<reference evidence="2" key="1">
    <citation type="submission" date="2021-02" db="EMBL/GenBank/DDBJ databases">
        <authorList>
            <person name="Dougan E. K."/>
            <person name="Rhodes N."/>
            <person name="Thang M."/>
            <person name="Chan C."/>
        </authorList>
    </citation>
    <scope>NUCLEOTIDE SEQUENCE</scope>
</reference>
<comment type="caution">
    <text evidence="2">The sequence shown here is derived from an EMBL/GenBank/DDBJ whole genome shotgun (WGS) entry which is preliminary data.</text>
</comment>
<feature type="region of interest" description="Disordered" evidence="1">
    <location>
        <begin position="110"/>
        <end position="133"/>
    </location>
</feature>
<name>A0A813D447_POLGL</name>
<feature type="compositionally biased region" description="Basic and acidic residues" evidence="1">
    <location>
        <begin position="63"/>
        <end position="73"/>
    </location>
</feature>
<feature type="compositionally biased region" description="Polar residues" evidence="1">
    <location>
        <begin position="36"/>
        <end position="47"/>
    </location>
</feature>
<gene>
    <name evidence="2" type="ORF">PGLA1383_LOCUS504</name>
</gene>
<feature type="region of interest" description="Disordered" evidence="1">
    <location>
        <begin position="1"/>
        <end position="94"/>
    </location>
</feature>
<accession>A0A813D447</accession>
<evidence type="ECO:0000256" key="1">
    <source>
        <dbReference type="SAM" id="MobiDB-lite"/>
    </source>
</evidence>
<proteinExistence type="predicted"/>
<keyword evidence="3" id="KW-1185">Reference proteome</keyword>
<feature type="compositionally biased region" description="Low complexity" evidence="1">
    <location>
        <begin position="52"/>
        <end position="61"/>
    </location>
</feature>
<evidence type="ECO:0000313" key="2">
    <source>
        <dbReference type="EMBL" id="CAE8581478.1"/>
    </source>
</evidence>
<dbReference type="Proteomes" id="UP000654075">
    <property type="component" value="Unassembled WGS sequence"/>
</dbReference>
<organism evidence="2 3">
    <name type="scientific">Polarella glacialis</name>
    <name type="common">Dinoflagellate</name>
    <dbReference type="NCBI Taxonomy" id="89957"/>
    <lineage>
        <taxon>Eukaryota</taxon>
        <taxon>Sar</taxon>
        <taxon>Alveolata</taxon>
        <taxon>Dinophyceae</taxon>
        <taxon>Suessiales</taxon>
        <taxon>Suessiaceae</taxon>
        <taxon>Polarella</taxon>
    </lineage>
</organism>
<feature type="non-terminal residue" evidence="2">
    <location>
        <position position="1"/>
    </location>
</feature>
<feature type="compositionally biased region" description="Polar residues" evidence="1">
    <location>
        <begin position="74"/>
        <end position="85"/>
    </location>
</feature>